<comment type="caution">
    <text evidence="1">The sequence shown here is derived from an EMBL/GenBank/DDBJ whole genome shotgun (WGS) entry which is preliminary data.</text>
</comment>
<accession>A0ABW9RIH5</accession>
<evidence type="ECO:0000313" key="1">
    <source>
        <dbReference type="EMBL" id="MTI23803.1"/>
    </source>
</evidence>
<reference evidence="1 2" key="1">
    <citation type="submission" date="2019-02" db="EMBL/GenBank/DDBJ databases">
        <authorList>
            <person name="Goldberg S.R."/>
            <person name="Haltli B.A."/>
            <person name="Correa H."/>
            <person name="Russell K.G."/>
        </authorList>
    </citation>
    <scope>NUCLEOTIDE SEQUENCE [LARGE SCALE GENOMIC DNA]</scope>
    <source>
        <strain evidence="1 2">JCM 16186</strain>
    </source>
</reference>
<protein>
    <submittedName>
        <fullName evidence="1">Transcriptional regulator</fullName>
    </submittedName>
</protein>
<proteinExistence type="predicted"/>
<organism evidence="1 2">
    <name type="scientific">Fulvivirga kasyanovii</name>
    <dbReference type="NCBI Taxonomy" id="396812"/>
    <lineage>
        <taxon>Bacteria</taxon>
        <taxon>Pseudomonadati</taxon>
        <taxon>Bacteroidota</taxon>
        <taxon>Cytophagia</taxon>
        <taxon>Cytophagales</taxon>
        <taxon>Fulvivirgaceae</taxon>
        <taxon>Fulvivirga</taxon>
    </lineage>
</organism>
<name>A0ABW9RIH5_9BACT</name>
<sequence>METTVLEKDINVLFVEAKSFPEGIMEAHQKLHGLVPFDRERKYFGISRPENGTIVYKAGMEEAFPGEARKLNCQTVILKKGRYVSRVVRNYPEEPQQIGETFNELLTHDNLDPQGYCVEWYQNEQDVKCMIRLKE</sequence>
<dbReference type="RefSeq" id="WP_155169118.1">
    <property type="nucleotide sequence ID" value="NZ_BAAAFL010000064.1"/>
</dbReference>
<evidence type="ECO:0000313" key="2">
    <source>
        <dbReference type="Proteomes" id="UP000798808"/>
    </source>
</evidence>
<gene>
    <name evidence="1" type="ORF">E1163_02455</name>
</gene>
<dbReference type="Proteomes" id="UP000798808">
    <property type="component" value="Unassembled WGS sequence"/>
</dbReference>
<dbReference type="EMBL" id="SMLW01000305">
    <property type="protein sequence ID" value="MTI23803.1"/>
    <property type="molecule type" value="Genomic_DNA"/>
</dbReference>
<keyword evidence="2" id="KW-1185">Reference proteome</keyword>